<evidence type="ECO:0000313" key="2">
    <source>
        <dbReference type="Proteomes" id="UP000031307"/>
    </source>
</evidence>
<accession>A0A0C1ELM2</accession>
<name>A0A0C1ELM2_9BACT</name>
<dbReference type="Proteomes" id="UP000031307">
    <property type="component" value="Unassembled WGS sequence"/>
</dbReference>
<sequence>MAFSVASILSAIQKNIQNQSLDDVVFFTLHIKKNKNPMLSIDFLTFFNSGDFVP</sequence>
<evidence type="ECO:0000313" key="1">
    <source>
        <dbReference type="EMBL" id="KIA77329.1"/>
    </source>
</evidence>
<organism evidence="1 2">
    <name type="scientific">Parachlamydia acanthamoebae</name>
    <dbReference type="NCBI Taxonomy" id="83552"/>
    <lineage>
        <taxon>Bacteria</taxon>
        <taxon>Pseudomonadati</taxon>
        <taxon>Chlamydiota</taxon>
        <taxon>Chlamydiia</taxon>
        <taxon>Parachlamydiales</taxon>
        <taxon>Parachlamydiaceae</taxon>
        <taxon>Parachlamydia</taxon>
    </lineage>
</organism>
<dbReference type="PATRIC" id="fig|83552.4.peg.1525"/>
<proteinExistence type="predicted"/>
<dbReference type="AlphaFoldDB" id="A0A0C1ELM2"/>
<dbReference type="EMBL" id="JSAM01000082">
    <property type="protein sequence ID" value="KIA77329.1"/>
    <property type="molecule type" value="Genomic_DNA"/>
</dbReference>
<comment type="caution">
    <text evidence="1">The sequence shown here is derived from an EMBL/GenBank/DDBJ whole genome shotgun (WGS) entry which is preliminary data.</text>
</comment>
<protein>
    <submittedName>
        <fullName evidence="1">Uncharacterized protein</fullName>
    </submittedName>
</protein>
<gene>
    <name evidence="1" type="ORF">DB43_GM00140</name>
</gene>
<reference evidence="1 2" key="1">
    <citation type="journal article" date="2014" name="Mol. Biol. Evol.">
        <title>Massive expansion of Ubiquitination-related gene families within the Chlamydiae.</title>
        <authorList>
            <person name="Domman D."/>
            <person name="Collingro A."/>
            <person name="Lagkouvardos I."/>
            <person name="Gehre L."/>
            <person name="Weinmaier T."/>
            <person name="Rattei T."/>
            <person name="Subtil A."/>
            <person name="Horn M."/>
        </authorList>
    </citation>
    <scope>NUCLEOTIDE SEQUENCE [LARGE SCALE GENOMIC DNA]</scope>
    <source>
        <strain evidence="1 2">OEW1</strain>
    </source>
</reference>